<accession>A0A6N8JIZ6</accession>
<dbReference type="RefSeq" id="WP_157303990.1">
    <property type="nucleotide sequence ID" value="NZ_BAAAZB010000030.1"/>
</dbReference>
<organism evidence="1 2">
    <name type="scientific">Chitinophaga oryziterrae</name>
    <dbReference type="NCBI Taxonomy" id="1031224"/>
    <lineage>
        <taxon>Bacteria</taxon>
        <taxon>Pseudomonadati</taxon>
        <taxon>Bacteroidota</taxon>
        <taxon>Chitinophagia</taxon>
        <taxon>Chitinophagales</taxon>
        <taxon>Chitinophagaceae</taxon>
        <taxon>Chitinophaga</taxon>
    </lineage>
</organism>
<protein>
    <submittedName>
        <fullName evidence="1">DUF1444 family protein</fullName>
    </submittedName>
</protein>
<proteinExistence type="predicted"/>
<name>A0A6N8JIZ6_9BACT</name>
<dbReference type="EMBL" id="WRXO01000020">
    <property type="protein sequence ID" value="MVT45205.1"/>
    <property type="molecule type" value="Genomic_DNA"/>
</dbReference>
<gene>
    <name evidence="1" type="ORF">GO495_31745</name>
</gene>
<comment type="caution">
    <text evidence="1">The sequence shown here is derived from an EMBL/GenBank/DDBJ whole genome shotgun (WGS) entry which is preliminary data.</text>
</comment>
<dbReference type="OrthoDB" id="676718at2"/>
<sequence length="210" mass="24316">MSLLKNIFGKSVRVDENEAKSTDSFEFHKDEIYPWVKVLMDDNTSETAATELKLVGENTPVYRKLLGDLAIFYVVDNGDNFRILLKRDLPKHLTEEALHQIAINNLEKNIKYKLHKTNFEGYGLIADGNHEAEAICLPEIWDWLSGHFDNNLIVAVPAKDLIMMVPANDTDKISNLKIAVYETFKNNQRLLTKTLFHFYKESKEWKLWTV</sequence>
<dbReference type="Proteomes" id="UP000468388">
    <property type="component" value="Unassembled WGS sequence"/>
</dbReference>
<evidence type="ECO:0000313" key="1">
    <source>
        <dbReference type="EMBL" id="MVT45205.1"/>
    </source>
</evidence>
<keyword evidence="2" id="KW-1185">Reference proteome</keyword>
<reference evidence="1 2" key="1">
    <citation type="submission" date="2019-12" db="EMBL/GenBank/DDBJ databases">
        <title>The draft genomic sequence of strain Chitinophaga oryziterrae JCM 16595.</title>
        <authorList>
            <person name="Zhang X."/>
        </authorList>
    </citation>
    <scope>NUCLEOTIDE SEQUENCE [LARGE SCALE GENOMIC DNA]</scope>
    <source>
        <strain evidence="1 2">JCM 16595</strain>
    </source>
</reference>
<evidence type="ECO:0000313" key="2">
    <source>
        <dbReference type="Proteomes" id="UP000468388"/>
    </source>
</evidence>
<dbReference type="AlphaFoldDB" id="A0A6N8JIZ6"/>